<dbReference type="RefSeq" id="WP_145444562.1">
    <property type="nucleotide sequence ID" value="NZ_CP036280.1"/>
</dbReference>
<sequence length="137" mass="15501">MTTPPDYLAVTNYYAESDPMRLLTLRETDASARIRGSLLAAAARIGLASERCIELDEQITQTQQQLRNAPSWLGTGELMSLEQRVLSLQAELATERRELWKDLQPLAEAARDAGVERQRRGFLREMIRGLEEVTDEP</sequence>
<dbReference type="EMBL" id="CP036280">
    <property type="protein sequence ID" value="QDU70450.1"/>
    <property type="molecule type" value="Genomic_DNA"/>
</dbReference>
<gene>
    <name evidence="1" type="ORF">Pan265_02780</name>
</gene>
<reference evidence="1 2" key="1">
    <citation type="submission" date="2019-02" db="EMBL/GenBank/DDBJ databases">
        <title>Deep-cultivation of Planctomycetes and their phenomic and genomic characterization uncovers novel biology.</title>
        <authorList>
            <person name="Wiegand S."/>
            <person name="Jogler M."/>
            <person name="Boedeker C."/>
            <person name="Pinto D."/>
            <person name="Vollmers J."/>
            <person name="Rivas-Marin E."/>
            <person name="Kohn T."/>
            <person name="Peeters S.H."/>
            <person name="Heuer A."/>
            <person name="Rast P."/>
            <person name="Oberbeckmann S."/>
            <person name="Bunk B."/>
            <person name="Jeske O."/>
            <person name="Meyerdierks A."/>
            <person name="Storesund J.E."/>
            <person name="Kallscheuer N."/>
            <person name="Luecker S."/>
            <person name="Lage O.M."/>
            <person name="Pohl T."/>
            <person name="Merkel B.J."/>
            <person name="Hornburger P."/>
            <person name="Mueller R.-W."/>
            <person name="Bruemmer F."/>
            <person name="Labrenz M."/>
            <person name="Spormann A.M."/>
            <person name="Op den Camp H."/>
            <person name="Overmann J."/>
            <person name="Amann R."/>
            <person name="Jetten M.S.M."/>
            <person name="Mascher T."/>
            <person name="Medema M.H."/>
            <person name="Devos D.P."/>
            <person name="Kaster A.-K."/>
            <person name="Ovreas L."/>
            <person name="Rohde M."/>
            <person name="Galperin M.Y."/>
            <person name="Jogler C."/>
        </authorList>
    </citation>
    <scope>NUCLEOTIDE SEQUENCE [LARGE SCALE GENOMIC DNA]</scope>
    <source>
        <strain evidence="1 2">Pan265</strain>
    </source>
</reference>
<evidence type="ECO:0000313" key="2">
    <source>
        <dbReference type="Proteomes" id="UP000320386"/>
    </source>
</evidence>
<accession>A0A518BU02</accession>
<proteinExistence type="predicted"/>
<evidence type="ECO:0000313" key="1">
    <source>
        <dbReference type="EMBL" id="QDU70450.1"/>
    </source>
</evidence>
<dbReference type="AlphaFoldDB" id="A0A518BU02"/>
<keyword evidence="2" id="KW-1185">Reference proteome</keyword>
<dbReference type="KEGG" id="mcad:Pan265_02780"/>
<organism evidence="1 2">
    <name type="scientific">Mucisphaera calidilacus</name>
    <dbReference type="NCBI Taxonomy" id="2527982"/>
    <lineage>
        <taxon>Bacteria</taxon>
        <taxon>Pseudomonadati</taxon>
        <taxon>Planctomycetota</taxon>
        <taxon>Phycisphaerae</taxon>
        <taxon>Phycisphaerales</taxon>
        <taxon>Phycisphaeraceae</taxon>
        <taxon>Mucisphaera</taxon>
    </lineage>
</organism>
<name>A0A518BU02_9BACT</name>
<protein>
    <submittedName>
        <fullName evidence="1">Uncharacterized protein</fullName>
    </submittedName>
</protein>
<dbReference type="Proteomes" id="UP000320386">
    <property type="component" value="Chromosome"/>
</dbReference>